<gene>
    <name evidence="1" type="ORF">F8M41_001291</name>
</gene>
<evidence type="ECO:0000313" key="1">
    <source>
        <dbReference type="EMBL" id="KAF0560710.1"/>
    </source>
</evidence>
<dbReference type="EMBL" id="WTPW01000012">
    <property type="protein sequence ID" value="KAF0560710.1"/>
    <property type="molecule type" value="Genomic_DNA"/>
</dbReference>
<reference evidence="1 2" key="1">
    <citation type="journal article" date="2019" name="Environ. Microbiol.">
        <title>At the nexus of three kingdoms: the genome of the mycorrhizal fungus Gigaspora margarita provides insights into plant, endobacterial and fungal interactions.</title>
        <authorList>
            <person name="Venice F."/>
            <person name="Ghignone S."/>
            <person name="Salvioli di Fossalunga A."/>
            <person name="Amselem J."/>
            <person name="Novero M."/>
            <person name="Xianan X."/>
            <person name="Sedzielewska Toro K."/>
            <person name="Morin E."/>
            <person name="Lipzen A."/>
            <person name="Grigoriev I.V."/>
            <person name="Henrissat B."/>
            <person name="Martin F.M."/>
            <person name="Bonfante P."/>
        </authorList>
    </citation>
    <scope>NUCLEOTIDE SEQUENCE [LARGE SCALE GENOMIC DNA]</scope>
    <source>
        <strain evidence="1 2">BEG34</strain>
    </source>
</reference>
<dbReference type="Proteomes" id="UP000439903">
    <property type="component" value="Unassembled WGS sequence"/>
</dbReference>
<dbReference type="AlphaFoldDB" id="A0A8H4B538"/>
<keyword evidence="2" id="KW-1185">Reference proteome</keyword>
<proteinExistence type="predicted"/>
<name>A0A8H4B538_GIGMA</name>
<protein>
    <submittedName>
        <fullName evidence="1">Uncharacterized protein</fullName>
    </submittedName>
</protein>
<accession>A0A8H4B538</accession>
<sequence>MEDKVIPIALEVDIVSFALEVAHHTSFEVEYTSFEAEYIFFTSPDSEFEISSSSTEVEQTSSGLNVKITLLSFTCIEFTFLISTSQHAKITYTYTYQQLEVASHSYTYQSSETTSSSNYQYNLQEEDTFDDWESVDRFMHLYCLE</sequence>
<evidence type="ECO:0000313" key="2">
    <source>
        <dbReference type="Proteomes" id="UP000439903"/>
    </source>
</evidence>
<comment type="caution">
    <text evidence="1">The sequence shown here is derived from an EMBL/GenBank/DDBJ whole genome shotgun (WGS) entry which is preliminary data.</text>
</comment>
<organism evidence="1 2">
    <name type="scientific">Gigaspora margarita</name>
    <dbReference type="NCBI Taxonomy" id="4874"/>
    <lineage>
        <taxon>Eukaryota</taxon>
        <taxon>Fungi</taxon>
        <taxon>Fungi incertae sedis</taxon>
        <taxon>Mucoromycota</taxon>
        <taxon>Glomeromycotina</taxon>
        <taxon>Glomeromycetes</taxon>
        <taxon>Diversisporales</taxon>
        <taxon>Gigasporaceae</taxon>
        <taxon>Gigaspora</taxon>
    </lineage>
</organism>
<dbReference type="OrthoDB" id="2441693at2759"/>